<accession>A0A4R8S143</accession>
<feature type="compositionally biased region" description="Low complexity" evidence="1">
    <location>
        <begin position="58"/>
        <end position="71"/>
    </location>
</feature>
<dbReference type="AlphaFoldDB" id="A0A4R8S143"/>
<dbReference type="EMBL" id="PECH01000006">
    <property type="protein sequence ID" value="TDZ82805.1"/>
    <property type="molecule type" value="Genomic_DNA"/>
</dbReference>
<evidence type="ECO:0000313" key="2">
    <source>
        <dbReference type="EMBL" id="TDZ82805.1"/>
    </source>
</evidence>
<name>A0A4R8S143_9MYCO</name>
<proteinExistence type="predicted"/>
<organism evidence="2 3">
    <name type="scientific">Mycobacteroides salmoniphilum</name>
    <dbReference type="NCBI Taxonomy" id="404941"/>
    <lineage>
        <taxon>Bacteria</taxon>
        <taxon>Bacillati</taxon>
        <taxon>Actinomycetota</taxon>
        <taxon>Actinomycetes</taxon>
        <taxon>Mycobacteriales</taxon>
        <taxon>Mycobacteriaceae</taxon>
        <taxon>Mycobacteroides</taxon>
    </lineage>
</organism>
<evidence type="ECO:0000256" key="1">
    <source>
        <dbReference type="SAM" id="MobiDB-lite"/>
    </source>
</evidence>
<reference evidence="2 3" key="1">
    <citation type="journal article" date="2019" name="Sci. Rep.">
        <title>Extended insight into the Mycobacterium chelonae-abscessus complex through whole genome sequencing of Mycobacterium salmoniphilum outbreak and Mycobacterium salmoniphilum-like strains.</title>
        <authorList>
            <person name="Behra P.R.K."/>
            <person name="Das S."/>
            <person name="Pettersson B.M.F."/>
            <person name="Shirreff L."/>
            <person name="DuCote T."/>
            <person name="Jacobsson K.G."/>
            <person name="Ennis D.G."/>
            <person name="Kirsebom L.A."/>
        </authorList>
    </citation>
    <scope>NUCLEOTIDE SEQUENCE [LARGE SCALE GENOMIC DNA]</scope>
    <source>
        <strain evidence="2 3">DE 4585</strain>
    </source>
</reference>
<sequence length="71" mass="7247">MVLAGVVWTSHTEAPEAIVQLKPVDCGGSVGRDCLPPGEHHLSSAPDPGNAPPSATIVTTRPGPTTVRPGR</sequence>
<comment type="caution">
    <text evidence="2">The sequence shown here is derived from an EMBL/GenBank/DDBJ whole genome shotgun (WGS) entry which is preliminary data.</text>
</comment>
<gene>
    <name evidence="2" type="ORF">DE4585_01597</name>
</gene>
<protein>
    <submittedName>
        <fullName evidence="2">Uncharacterized protein</fullName>
    </submittedName>
</protein>
<dbReference type="Proteomes" id="UP000295117">
    <property type="component" value="Unassembled WGS sequence"/>
</dbReference>
<feature type="region of interest" description="Disordered" evidence="1">
    <location>
        <begin position="37"/>
        <end position="71"/>
    </location>
</feature>
<evidence type="ECO:0000313" key="3">
    <source>
        <dbReference type="Proteomes" id="UP000295117"/>
    </source>
</evidence>